<feature type="domain" description="Sec16 Sec23-binding" evidence="9">
    <location>
        <begin position="1624"/>
        <end position="1965"/>
    </location>
</feature>
<evidence type="ECO:0000259" key="9">
    <source>
        <dbReference type="Pfam" id="PF12931"/>
    </source>
</evidence>
<feature type="compositionally biased region" description="Polar residues" evidence="8">
    <location>
        <begin position="353"/>
        <end position="378"/>
    </location>
</feature>
<dbReference type="InterPro" id="IPR024340">
    <property type="entry name" value="Sec16_CCD"/>
</dbReference>
<evidence type="ECO:0000259" key="10">
    <source>
        <dbReference type="Pfam" id="PF12932"/>
    </source>
</evidence>
<feature type="compositionally biased region" description="Low complexity" evidence="8">
    <location>
        <begin position="12"/>
        <end position="37"/>
    </location>
</feature>
<feature type="compositionally biased region" description="Low complexity" evidence="8">
    <location>
        <begin position="259"/>
        <end position="269"/>
    </location>
</feature>
<dbReference type="GO" id="GO:0070973">
    <property type="term" value="P:protein localization to endoplasmic reticulum exit site"/>
    <property type="evidence" value="ECO:0007669"/>
    <property type="project" value="TreeGrafter"/>
</dbReference>
<feature type="domain" description="Sec16 central conserved" evidence="10">
    <location>
        <begin position="1432"/>
        <end position="1559"/>
    </location>
</feature>
<evidence type="ECO:0000256" key="8">
    <source>
        <dbReference type="SAM" id="MobiDB-lite"/>
    </source>
</evidence>
<keyword evidence="7" id="KW-0072">Autophagy</keyword>
<comment type="similarity">
    <text evidence="2 7">Belongs to the SEC16 family.</text>
</comment>
<dbReference type="PANTHER" id="PTHR13402:SF6">
    <property type="entry name" value="SECRETORY 16, ISOFORM I"/>
    <property type="match status" value="1"/>
</dbReference>
<feature type="compositionally biased region" description="Low complexity" evidence="8">
    <location>
        <begin position="175"/>
        <end position="209"/>
    </location>
</feature>
<keyword evidence="7" id="KW-0472">Membrane</keyword>
<evidence type="ECO:0000256" key="2">
    <source>
        <dbReference type="ARBA" id="ARBA00005927"/>
    </source>
</evidence>
<feature type="compositionally biased region" description="Low complexity" evidence="8">
    <location>
        <begin position="620"/>
        <end position="656"/>
    </location>
</feature>
<evidence type="ECO:0000256" key="4">
    <source>
        <dbReference type="ARBA" id="ARBA00022824"/>
    </source>
</evidence>
<keyword evidence="7" id="KW-0653">Protein transport</keyword>
<dbReference type="GO" id="GO:0007030">
    <property type="term" value="P:Golgi organization"/>
    <property type="evidence" value="ECO:0007669"/>
    <property type="project" value="TreeGrafter"/>
</dbReference>
<comment type="function">
    <text evidence="6 7">Involved in the initiation of assembly of the COPII coat required for the formation of transport vesicles from the endoplasmic reticulum (ER) and the selection of cargo molecules. Also involved in autophagy.</text>
</comment>
<feature type="compositionally biased region" description="Low complexity" evidence="8">
    <location>
        <begin position="774"/>
        <end position="789"/>
    </location>
</feature>
<keyword evidence="4 7" id="KW-0256">Endoplasmic reticulum</keyword>
<feature type="compositionally biased region" description="Polar residues" evidence="8">
    <location>
        <begin position="1151"/>
        <end position="1161"/>
    </location>
</feature>
<feature type="compositionally biased region" description="Low complexity" evidence="8">
    <location>
        <begin position="846"/>
        <end position="880"/>
    </location>
</feature>
<feature type="compositionally biased region" description="Polar residues" evidence="8">
    <location>
        <begin position="747"/>
        <end position="758"/>
    </location>
</feature>
<feature type="compositionally biased region" description="Low complexity" evidence="8">
    <location>
        <begin position="689"/>
        <end position="726"/>
    </location>
</feature>
<dbReference type="Proteomes" id="UP000198372">
    <property type="component" value="Unassembled WGS sequence"/>
</dbReference>
<feature type="compositionally biased region" description="Low complexity" evidence="8">
    <location>
        <begin position="2314"/>
        <end position="2326"/>
    </location>
</feature>
<feature type="compositionally biased region" description="Low complexity" evidence="8">
    <location>
        <begin position="379"/>
        <end position="399"/>
    </location>
</feature>
<evidence type="ECO:0000256" key="1">
    <source>
        <dbReference type="ARBA" id="ARBA00004397"/>
    </source>
</evidence>
<feature type="compositionally biased region" description="Polar residues" evidence="8">
    <location>
        <begin position="1383"/>
        <end position="1394"/>
    </location>
</feature>
<feature type="compositionally biased region" description="Acidic residues" evidence="8">
    <location>
        <begin position="950"/>
        <end position="959"/>
    </location>
</feature>
<dbReference type="GO" id="GO:0006914">
    <property type="term" value="P:autophagy"/>
    <property type="evidence" value="ECO:0007669"/>
    <property type="project" value="UniProtKB-KW"/>
</dbReference>
<organism evidence="11 12">
    <name type="scientific">Microbotryum intermedium</name>
    <dbReference type="NCBI Taxonomy" id="269621"/>
    <lineage>
        <taxon>Eukaryota</taxon>
        <taxon>Fungi</taxon>
        <taxon>Dikarya</taxon>
        <taxon>Basidiomycota</taxon>
        <taxon>Pucciniomycotina</taxon>
        <taxon>Microbotryomycetes</taxon>
        <taxon>Microbotryales</taxon>
        <taxon>Microbotryaceae</taxon>
        <taxon>Microbotryum</taxon>
    </lineage>
</organism>
<feature type="region of interest" description="Disordered" evidence="8">
    <location>
        <begin position="2168"/>
        <end position="2279"/>
    </location>
</feature>
<feature type="compositionally biased region" description="Polar residues" evidence="8">
    <location>
        <begin position="2353"/>
        <end position="2367"/>
    </location>
</feature>
<feature type="compositionally biased region" description="Pro residues" evidence="8">
    <location>
        <begin position="523"/>
        <end position="532"/>
    </location>
</feature>
<dbReference type="GO" id="GO:0016192">
    <property type="term" value="P:vesicle-mediated transport"/>
    <property type="evidence" value="ECO:0007669"/>
    <property type="project" value="UniProtKB-KW"/>
</dbReference>
<feature type="compositionally biased region" description="Low complexity" evidence="8">
    <location>
        <begin position="668"/>
        <end position="680"/>
    </location>
</feature>
<feature type="compositionally biased region" description="Low complexity" evidence="8">
    <location>
        <begin position="579"/>
        <end position="599"/>
    </location>
</feature>
<dbReference type="Pfam" id="PF12931">
    <property type="entry name" value="TPR_Sec16"/>
    <property type="match status" value="1"/>
</dbReference>
<dbReference type="GO" id="GO:0005789">
    <property type="term" value="C:endoplasmic reticulum membrane"/>
    <property type="evidence" value="ECO:0007669"/>
    <property type="project" value="UniProtKB-SubCell"/>
</dbReference>
<dbReference type="CDD" id="cd09233">
    <property type="entry name" value="ACE1-Sec16-like"/>
    <property type="match status" value="1"/>
</dbReference>
<feature type="compositionally biased region" description="Polar residues" evidence="8">
    <location>
        <begin position="458"/>
        <end position="469"/>
    </location>
</feature>
<dbReference type="GO" id="GO:0070971">
    <property type="term" value="C:endoplasmic reticulum exit site"/>
    <property type="evidence" value="ECO:0007669"/>
    <property type="project" value="TreeGrafter"/>
</dbReference>
<dbReference type="GO" id="GO:0015031">
    <property type="term" value="P:protein transport"/>
    <property type="evidence" value="ECO:0007669"/>
    <property type="project" value="UniProtKB-KW"/>
</dbReference>
<feature type="compositionally biased region" description="Low complexity" evidence="8">
    <location>
        <begin position="1099"/>
        <end position="1112"/>
    </location>
</feature>
<feature type="compositionally biased region" description="Low complexity" evidence="8">
    <location>
        <begin position="97"/>
        <end position="115"/>
    </location>
</feature>
<evidence type="ECO:0000256" key="7">
    <source>
        <dbReference type="RuleBase" id="RU364101"/>
    </source>
</evidence>
<keyword evidence="3 7" id="KW-0813">Transport</keyword>
<dbReference type="STRING" id="269621.A0A238FL98"/>
<name>A0A238FL98_9BASI</name>
<dbReference type="PANTHER" id="PTHR13402">
    <property type="entry name" value="RGPR-RELATED"/>
    <property type="match status" value="1"/>
</dbReference>
<feature type="compositionally biased region" description="Polar residues" evidence="8">
    <location>
        <begin position="1018"/>
        <end position="1030"/>
    </location>
</feature>
<comment type="subcellular location">
    <subcellularLocation>
        <location evidence="1">Endoplasmic reticulum membrane</location>
        <topology evidence="1">Peripheral membrane protein</topology>
        <orientation evidence="1">Cytoplasmic side</orientation>
    </subcellularLocation>
</comment>
<feature type="compositionally biased region" description="Polar residues" evidence="8">
    <location>
        <begin position="2220"/>
        <end position="2237"/>
    </location>
</feature>
<feature type="compositionally biased region" description="Polar residues" evidence="8">
    <location>
        <begin position="1306"/>
        <end position="1317"/>
    </location>
</feature>
<feature type="region of interest" description="Disordered" evidence="8">
    <location>
        <begin position="2294"/>
        <end position="2382"/>
    </location>
</feature>
<feature type="compositionally biased region" description="Polar residues" evidence="8">
    <location>
        <begin position="322"/>
        <end position="336"/>
    </location>
</feature>
<feature type="compositionally biased region" description="Polar residues" evidence="8">
    <location>
        <begin position="1253"/>
        <end position="1277"/>
    </location>
</feature>
<evidence type="ECO:0000256" key="6">
    <source>
        <dbReference type="ARBA" id="ARBA00024687"/>
    </source>
</evidence>
<dbReference type="Gene3D" id="1.25.40.1030">
    <property type="match status" value="1"/>
</dbReference>
<feature type="region of interest" description="Disordered" evidence="8">
    <location>
        <begin position="2039"/>
        <end position="2069"/>
    </location>
</feature>
<evidence type="ECO:0000313" key="11">
    <source>
        <dbReference type="EMBL" id="SCV71958.1"/>
    </source>
</evidence>
<feature type="compositionally biased region" description="Low complexity" evidence="8">
    <location>
        <begin position="1031"/>
        <end position="1063"/>
    </location>
</feature>
<feature type="compositionally biased region" description="Low complexity" evidence="8">
    <location>
        <begin position="734"/>
        <end position="746"/>
    </location>
</feature>
<keyword evidence="5 7" id="KW-0931">ER-Golgi transport</keyword>
<evidence type="ECO:0000313" key="12">
    <source>
        <dbReference type="Proteomes" id="UP000198372"/>
    </source>
</evidence>
<feature type="compositionally biased region" description="Pro residues" evidence="8">
    <location>
        <begin position="975"/>
        <end position="989"/>
    </location>
</feature>
<proteinExistence type="inferred from homology"/>
<feature type="compositionally biased region" description="Polar residues" evidence="8">
    <location>
        <begin position="1337"/>
        <end position="1367"/>
    </location>
</feature>
<dbReference type="GO" id="GO:0012507">
    <property type="term" value="C:ER to Golgi transport vesicle membrane"/>
    <property type="evidence" value="ECO:0007669"/>
    <property type="project" value="TreeGrafter"/>
</dbReference>
<feature type="region of interest" description="Disordered" evidence="8">
    <location>
        <begin position="1"/>
        <end position="48"/>
    </location>
</feature>
<sequence length="2382" mass="252816">MSGYGGGPPPRGAAQQQQYAHQQQQQQYHQQPSQQHLQQHDRSLASVGSASALFGDQLNQDDDLFNVQHQLHQQYGQIDTVMEEDEPDSPQMNRYGQPAQSQPQQQQYQDYDQQQHAGYDEQPFEPPYYPGFIYDAASNSYLPDPQAQAAADESWGQGGQYDQSGHYDQQGPYDQQRQYDYSNEQQQQQHEQQYGDYSHDQPQQNQDQGQHGGEYDDQPFEPPYYPGFIYDATSNSYLPDPNAQAAANETWDDQSGWDPSQQQEYSQEGEGPGEGGNDAAATASIGNQQDLPDAAPSHEETINWNDHFGSAAPETDGAPFASSGNGQQPEDWSQYDQYDESNVFGEDGGANAYEQQGYSYDQTQDTFDPYSTNETSGQSPSAATAAAEPAPDDSSVSSIQPPPPPPAASQKPVEASQPAHAEQEHDSYNQESYEDEGGHPEAVDTTWGQEQGDYEATSWDQQNAQGQQEDTFDPYAQQGQASWEHGDYGQARYEQVQGQAHDSYPEQEDQQHQQYDAYAPTPAAAPAPPPVPVAASAPPRQATAPPPSRAQPKPAVEAASNARAPTPPRQAKPLHRQPEPQAVQANQSQQQEQQTQPEDAPYDPYAPVRQQPRKFSPVHAPSAPSSLTSPSATYSSTFSPPPRSSSRGSTRSTSSSVAGATPKRGTQPPSASSTAALNTAAPPPRMSGPPKASSAVVPPPQAAFEAPPRPSSAASNASSPSSMAARPRSDSRSSSRSTHSNGSSASMQPVQPSQSRQAPTAAPPGRVLSPPPQASAAAGSRNAGAPPANKSAAPPRAGQRAAITPTAQFQSFAAPLDAYEPQPEAVAPASAYQPQQQRKEAPKPQPRQQQVPAPQAAQAPAPKQMAPAASAAPPAPKKTAGAGGYVPFDPALAAQRKAAAKPVASRLPPPVQPRRAPHQRGASAFAGDSPYATLPEDLPPMPGSSASESIGEEEEDPAPIDDYAPPPAQASSRNAPPPASRPQQPPQQRPAPQSQSQGPQDSQGEQVPSWMDHREVQPQHQSAQQYDNPQSWETSSVSSQTSSASRATAPGAPPKAQTAQAPQDSSTRPPIRGARKNTPRYAAPLTSTAPSDDGVRRMPNVVPVPVAVKPTPAQSRHGQPPMSKAAPPSRAQQATRPLAASGVAAPPRAPASNSQQTNATRPQPRPGALKPATALQGRQSQPLANIRETAAEPHAVPALNFEAPSPEIRPQADQNDMYAPSSLEDDDPNDDAGTERDQSVIEHPSGSYDDSFAYSQRQEYSGYDSQHAQYGASNNAYEPSHSDEQTIDDAQVYGPGGMSTSTSGSNYGDWNGTSEAQSGYDYVSNGIDSLSLADPYNPNQTSYDYPQAPSRDSNYTPQTTRTTSNYASPVKPAQAPRSHEPAQSENHGYQPQQTQGAPYNPYAAQQQSQQGYALQAEFDGPPADLQLDRSTAPVISWGLGGKLVTAFPSTSQASYGYGAPTSSGVVQVRKLAEVLASPESSAPFPGPMFLDGGKANAGKKRKEAVAWLEARTAELEKEVSYLQGAGPGAFGSDFEANKRKLEVRLILFKLVKVLVENEGKLLGTPKIEEAVRSILVPLSEGADLSEADLPTASQLAAAAAPLTPATTGSIANYTVTESNLDKLSSFLLRGERRKAVQYALDHRLWAHAFVISSCVDTDCWKEVVLAFLQSELTPSVENSTGGATGREAMRVSYAMFAGLEAESIQQFVPPVSLAPSMLSPKLLPSSLPTQFSPTNSLARRSSNAAENMLNRNLPESVLATWQETCAMIVANRALGDSAALTALGDALAANEWTDAAHVCYLLSPATSPIGGPGSPGARFALLGASTSALNNTSPVDIESIQLTELIEFAFSLTPAVKGQEPFIGFPHLQAYRLEHAARLADNGQIAQAQKYTDAIIATLKLATKPSPYYTPRLAGEVKAVADRLHAVAGQDKSGSWLGRMVPKGPTKEGLWSTLEGGFTKFVAGDGETSQASLAAKAEVAKAANGAPLGPFSHYSSIAPDSNSGTLSRVASSVELTVAPPSRPHSSAALISPSALVLPANHHQASPGPPPVKRAPFKTHHSRSSSLGVAGYNYDPNAPPPWQAAIAARQAPPVPASDATPRASAQDFTRTPQNAYGYGSASFDDLPPNEGGLRAPAFAQVDQGAFSEDESGFISPMAAYTPAVSPVPAGTRAYNPAPHSHRRTTTQDELDDLGISNNKSKKPGFDSIGEGEEEEMGVASGQGQNEDGNGSAEASSGTQKEERPTIRTAPSRSWLGGWFKRDSPSPVQNGPGPVRANLGEQTSFVYDAELKRWVNRKAGDSGASTPITTVPPPRASTASPSRSSRARYNTETPPPMPSMPPSRHDTSSAPPPSLNRSQTTSDLRSSAASGAGRKKPNRYIPVP</sequence>
<keyword evidence="12" id="KW-1185">Reference proteome</keyword>
<dbReference type="Pfam" id="PF12932">
    <property type="entry name" value="Sec16"/>
    <property type="match status" value="1"/>
</dbReference>
<evidence type="ECO:0000256" key="3">
    <source>
        <dbReference type="ARBA" id="ARBA00022448"/>
    </source>
</evidence>
<gene>
    <name evidence="11" type="ORF">BQ2448_4652</name>
</gene>
<feature type="region of interest" description="Disordered" evidence="8">
    <location>
        <begin position="76"/>
        <end position="1398"/>
    </location>
</feature>
<evidence type="ECO:0000256" key="5">
    <source>
        <dbReference type="ARBA" id="ARBA00022892"/>
    </source>
</evidence>
<protein>
    <recommendedName>
        <fullName evidence="7">Protein transport protein sec16</fullName>
    </recommendedName>
</protein>
<dbReference type="OrthoDB" id="8918678at2759"/>
<dbReference type="EMBL" id="FMSP01000008">
    <property type="protein sequence ID" value="SCV71958.1"/>
    <property type="molecule type" value="Genomic_DNA"/>
</dbReference>
<feature type="compositionally biased region" description="Acidic residues" evidence="8">
    <location>
        <begin position="1223"/>
        <end position="1232"/>
    </location>
</feature>
<feature type="compositionally biased region" description="Low complexity" evidence="8">
    <location>
        <begin position="990"/>
        <end position="1003"/>
    </location>
</feature>
<reference evidence="12" key="1">
    <citation type="submission" date="2016-09" db="EMBL/GenBank/DDBJ databases">
        <authorList>
            <person name="Jeantristanb JTB J.-T."/>
            <person name="Ricardo R."/>
        </authorList>
    </citation>
    <scope>NUCLEOTIDE SEQUENCE [LARGE SCALE GENOMIC DNA]</scope>
</reference>
<accession>A0A238FL98</accession>
<dbReference type="InterPro" id="IPR024298">
    <property type="entry name" value="Sec16_Sec23-bd"/>
</dbReference>
<feature type="compositionally biased region" description="Low complexity" evidence="8">
    <location>
        <begin position="890"/>
        <end position="904"/>
    </location>
</feature>